<accession>A0A9N9HXD0</accession>
<dbReference type="Gene3D" id="1.10.10.60">
    <property type="entry name" value="Homeodomain-like"/>
    <property type="match status" value="1"/>
</dbReference>
<dbReference type="GO" id="GO:0005634">
    <property type="term" value="C:nucleus"/>
    <property type="evidence" value="ECO:0007669"/>
    <property type="project" value="TreeGrafter"/>
</dbReference>
<dbReference type="SUPFAM" id="SSF46689">
    <property type="entry name" value="Homeodomain-like"/>
    <property type="match status" value="1"/>
</dbReference>
<evidence type="ECO:0000259" key="2">
    <source>
        <dbReference type="PROSITE" id="PS51253"/>
    </source>
</evidence>
<dbReference type="InterPro" id="IPR006600">
    <property type="entry name" value="HTH_CenpB_DNA-bd_dom"/>
</dbReference>
<dbReference type="Pfam" id="PF03221">
    <property type="entry name" value="HTH_Tnp_Tc5"/>
    <property type="match status" value="1"/>
</dbReference>
<sequence length="380" mass="43324">MPKRTTLTDAQKCKLCIYAHDNKSTRSQYVNWIENKWGVRVDENERISSEITNPDAKCHRAVTYLALDYALKEFVLIYQNKPILSDAILVEKAKIIANGLGISEGALNFSHGWLDKFKDQNNICQHKLEGEAELADVAAIISTLPALRNKLEPDRSLATRHLSGCKVDRECLSIALCTNADSSHKMVSLIIGKYAKPRCFKNINLKNLAVMYKNSAKAWMITSLFQMWLQEFDHQVGLNWILEHVEKGEQADNLKMDVLQAIHYIVQDWEEVTAKTMYNIYQTVDPVLDDFTNALEDLHIHLSNPMLVEEFLSIPAEDIVYKIPEDNQVIEELIKTFKPVDLTYDDSEDNSIKISLISLNMAIASLETVCMFLLQQDEAN</sequence>
<keyword evidence="4" id="KW-1185">Reference proteome</keyword>
<protein>
    <submittedName>
        <fullName evidence="3">2870_t:CDS:1</fullName>
    </submittedName>
</protein>
<dbReference type="PANTHER" id="PTHR19303">
    <property type="entry name" value="TRANSPOSON"/>
    <property type="match status" value="1"/>
</dbReference>
<reference evidence="3" key="1">
    <citation type="submission" date="2021-06" db="EMBL/GenBank/DDBJ databases">
        <authorList>
            <person name="Kallberg Y."/>
            <person name="Tangrot J."/>
            <person name="Rosling A."/>
        </authorList>
    </citation>
    <scope>NUCLEOTIDE SEQUENCE</scope>
    <source>
        <strain evidence="3">MA453B</strain>
    </source>
</reference>
<name>A0A9N9HXD0_9GLOM</name>
<evidence type="ECO:0000313" key="3">
    <source>
        <dbReference type="EMBL" id="CAG8710758.1"/>
    </source>
</evidence>
<dbReference type="GO" id="GO:0003677">
    <property type="term" value="F:DNA binding"/>
    <property type="evidence" value="ECO:0007669"/>
    <property type="project" value="UniProtKB-KW"/>
</dbReference>
<dbReference type="InterPro" id="IPR009057">
    <property type="entry name" value="Homeodomain-like_sf"/>
</dbReference>
<feature type="domain" description="HTH CENPB-type" evidence="2">
    <location>
        <begin position="55"/>
        <end position="127"/>
    </location>
</feature>
<proteinExistence type="predicted"/>
<dbReference type="Pfam" id="PF03184">
    <property type="entry name" value="DDE_1"/>
    <property type="match status" value="1"/>
</dbReference>
<comment type="caution">
    <text evidence="3">The sequence shown here is derived from an EMBL/GenBank/DDBJ whole genome shotgun (WGS) entry which is preliminary data.</text>
</comment>
<dbReference type="Proteomes" id="UP000789405">
    <property type="component" value="Unassembled WGS sequence"/>
</dbReference>
<gene>
    <name evidence="3" type="ORF">DERYTH_LOCUS13570</name>
</gene>
<organism evidence="3 4">
    <name type="scientific">Dentiscutata erythropus</name>
    <dbReference type="NCBI Taxonomy" id="1348616"/>
    <lineage>
        <taxon>Eukaryota</taxon>
        <taxon>Fungi</taxon>
        <taxon>Fungi incertae sedis</taxon>
        <taxon>Mucoromycota</taxon>
        <taxon>Glomeromycotina</taxon>
        <taxon>Glomeromycetes</taxon>
        <taxon>Diversisporales</taxon>
        <taxon>Gigasporaceae</taxon>
        <taxon>Dentiscutata</taxon>
    </lineage>
</organism>
<dbReference type="OrthoDB" id="2433378at2759"/>
<feature type="non-terminal residue" evidence="3">
    <location>
        <position position="380"/>
    </location>
</feature>
<dbReference type="InterPro" id="IPR050863">
    <property type="entry name" value="CenT-Element_Derived"/>
</dbReference>
<dbReference type="PROSITE" id="PS51253">
    <property type="entry name" value="HTH_CENPB"/>
    <property type="match status" value="1"/>
</dbReference>
<dbReference type="AlphaFoldDB" id="A0A9N9HXD0"/>
<dbReference type="EMBL" id="CAJVPY010009621">
    <property type="protein sequence ID" value="CAG8710758.1"/>
    <property type="molecule type" value="Genomic_DNA"/>
</dbReference>
<dbReference type="PANTHER" id="PTHR19303:SF73">
    <property type="entry name" value="PROTEIN PDC2"/>
    <property type="match status" value="1"/>
</dbReference>
<evidence type="ECO:0000256" key="1">
    <source>
        <dbReference type="ARBA" id="ARBA00023125"/>
    </source>
</evidence>
<keyword evidence="1" id="KW-0238">DNA-binding</keyword>
<evidence type="ECO:0000313" key="4">
    <source>
        <dbReference type="Proteomes" id="UP000789405"/>
    </source>
</evidence>
<dbReference type="InterPro" id="IPR004875">
    <property type="entry name" value="DDE_SF_endonuclease_dom"/>
</dbReference>